<reference evidence="3" key="1">
    <citation type="submission" date="2016-07" db="EMBL/GenBank/DDBJ databases">
        <authorList>
            <person name="Florea S."/>
            <person name="Webb J.S."/>
            <person name="Jaromczyk J."/>
            <person name="Schardl C.L."/>
        </authorList>
    </citation>
    <scope>NUCLEOTIDE SEQUENCE [LARGE SCALE GENOMIC DNA]</scope>
    <source>
        <strain evidence="3">MV-1</strain>
    </source>
</reference>
<sequence>MNNKGAIMNRELIGGLFGWGSIIASFASVYYLYQLMMNDGPAKPLIIATVVAFVCKGFARKYTNVEQVKSSRQVSSPALDIVGDYADYIAENSIGDEIRDVSALPHPKEDILQAMLNEARADIDENRREALIICTMMLADFQEGVGEKPLTRLGINLSAPLAEGEDIRALASRIANNPDKGRFDEFEARANAERLQISDQLHAAIGG</sequence>
<evidence type="ECO:0000313" key="3">
    <source>
        <dbReference type="Proteomes" id="UP000095347"/>
    </source>
</evidence>
<feature type="transmembrane region" description="Helical" evidence="1">
    <location>
        <begin position="12"/>
        <end position="33"/>
    </location>
</feature>
<keyword evidence="1" id="KW-1133">Transmembrane helix</keyword>
<comment type="caution">
    <text evidence="2">The sequence shown here is derived from an EMBL/GenBank/DDBJ whole genome shotgun (WGS) entry which is preliminary data.</text>
</comment>
<gene>
    <name evidence="2" type="ORF">BEN30_01055</name>
</gene>
<accession>A0A1E5Q391</accession>
<keyword evidence="3" id="KW-1185">Reference proteome</keyword>
<evidence type="ECO:0000313" key="2">
    <source>
        <dbReference type="EMBL" id="OEJ64027.1"/>
    </source>
</evidence>
<dbReference type="Proteomes" id="UP000095347">
    <property type="component" value="Unassembled WGS sequence"/>
</dbReference>
<dbReference type="AlphaFoldDB" id="A0A1E5Q391"/>
<protein>
    <submittedName>
        <fullName evidence="2">Uncharacterized protein</fullName>
    </submittedName>
</protein>
<evidence type="ECO:0000256" key="1">
    <source>
        <dbReference type="SAM" id="Phobius"/>
    </source>
</evidence>
<dbReference type="EMBL" id="MCGG01000078">
    <property type="protein sequence ID" value="OEJ64027.1"/>
    <property type="molecule type" value="Genomic_DNA"/>
</dbReference>
<name>A0A1E5Q391_9PROT</name>
<organism evidence="2 3">
    <name type="scientific">Magnetovibrio blakemorei</name>
    <dbReference type="NCBI Taxonomy" id="28181"/>
    <lineage>
        <taxon>Bacteria</taxon>
        <taxon>Pseudomonadati</taxon>
        <taxon>Pseudomonadota</taxon>
        <taxon>Alphaproteobacteria</taxon>
        <taxon>Rhodospirillales</taxon>
        <taxon>Magnetovibrionaceae</taxon>
        <taxon>Magnetovibrio</taxon>
    </lineage>
</organism>
<keyword evidence="1" id="KW-0472">Membrane</keyword>
<proteinExistence type="predicted"/>
<keyword evidence="1" id="KW-0812">Transmembrane</keyword>